<evidence type="ECO:0000313" key="5">
    <source>
        <dbReference type="Proteomes" id="UP000054408"/>
    </source>
</evidence>
<dbReference type="OrthoDB" id="6133115at2759"/>
<feature type="compositionally biased region" description="Low complexity" evidence="2">
    <location>
        <begin position="1989"/>
        <end position="2001"/>
    </location>
</feature>
<dbReference type="InterPro" id="IPR043472">
    <property type="entry name" value="Macro_dom-like"/>
</dbReference>
<organism evidence="4 5">
    <name type="scientific">Thecamonas trahens ATCC 50062</name>
    <dbReference type="NCBI Taxonomy" id="461836"/>
    <lineage>
        <taxon>Eukaryota</taxon>
        <taxon>Apusozoa</taxon>
        <taxon>Apusomonadida</taxon>
        <taxon>Apusomonadidae</taxon>
        <taxon>Thecamonas</taxon>
    </lineage>
</organism>
<proteinExistence type="predicted"/>
<evidence type="ECO:0000313" key="4">
    <source>
        <dbReference type="EMBL" id="KNC51948.1"/>
    </source>
</evidence>
<dbReference type="InterPro" id="IPR043023">
    <property type="entry name" value="MVP_rep_sf"/>
</dbReference>
<feature type="domain" description="Macro" evidence="3">
    <location>
        <begin position="1773"/>
        <end position="1965"/>
    </location>
</feature>
<reference evidence="4 5" key="1">
    <citation type="submission" date="2010-05" db="EMBL/GenBank/DDBJ databases">
        <title>The Genome Sequence of Thecamonas trahens ATCC 50062.</title>
        <authorList>
            <consortium name="The Broad Institute Genome Sequencing Platform"/>
            <person name="Russ C."/>
            <person name="Cuomo C."/>
            <person name="Shea T."/>
            <person name="Young S.K."/>
            <person name="Zeng Q."/>
            <person name="Koehrsen M."/>
            <person name="Haas B."/>
            <person name="Borodovsky M."/>
            <person name="Guigo R."/>
            <person name="Alvarado L."/>
            <person name="Berlin A."/>
            <person name="Bochicchio J."/>
            <person name="Borenstein D."/>
            <person name="Chapman S."/>
            <person name="Chen Z."/>
            <person name="Freedman E."/>
            <person name="Gellesch M."/>
            <person name="Goldberg J."/>
            <person name="Griggs A."/>
            <person name="Gujja S."/>
            <person name="Heilman E."/>
            <person name="Heiman D."/>
            <person name="Hepburn T."/>
            <person name="Howarth C."/>
            <person name="Jen D."/>
            <person name="Larson L."/>
            <person name="Mehta T."/>
            <person name="Park D."/>
            <person name="Pearson M."/>
            <person name="Roberts A."/>
            <person name="Saif S."/>
            <person name="Shenoy N."/>
            <person name="Sisk P."/>
            <person name="Stolte C."/>
            <person name="Sykes S."/>
            <person name="Thomson T."/>
            <person name="Walk T."/>
            <person name="White J."/>
            <person name="Yandava C."/>
            <person name="Burger G."/>
            <person name="Gray M.W."/>
            <person name="Holland P.W.H."/>
            <person name="King N."/>
            <person name="Lang F.B.F."/>
            <person name="Roger A.J."/>
            <person name="Ruiz-Trillo I."/>
            <person name="Lander E."/>
            <person name="Nusbaum C."/>
        </authorList>
    </citation>
    <scope>NUCLEOTIDE SEQUENCE [LARGE SCALE GENOMIC DNA]</scope>
    <source>
        <strain evidence="4 5">ATCC 50062</strain>
    </source>
</reference>
<dbReference type="InterPro" id="IPR027417">
    <property type="entry name" value="P-loop_NTPase"/>
</dbReference>
<feature type="compositionally biased region" description="Low complexity" evidence="2">
    <location>
        <begin position="15"/>
        <end position="28"/>
    </location>
</feature>
<dbReference type="STRING" id="461836.A0A0L0DKR5"/>
<accession>A0A0L0DKR5</accession>
<dbReference type="EMBL" id="GL349471">
    <property type="protein sequence ID" value="KNC51948.1"/>
    <property type="molecule type" value="Genomic_DNA"/>
</dbReference>
<dbReference type="GO" id="GO:0005634">
    <property type="term" value="C:nucleus"/>
    <property type="evidence" value="ECO:0007669"/>
    <property type="project" value="TreeGrafter"/>
</dbReference>
<dbReference type="SUPFAM" id="SSF52949">
    <property type="entry name" value="Macro domain-like"/>
    <property type="match status" value="1"/>
</dbReference>
<dbReference type="InterPro" id="IPR002589">
    <property type="entry name" value="Macro_dom"/>
</dbReference>
<keyword evidence="1" id="KW-0175">Coiled coil</keyword>
<dbReference type="Gene3D" id="2.30.30.560">
    <property type="match status" value="1"/>
</dbReference>
<dbReference type="PROSITE" id="PS51154">
    <property type="entry name" value="MACRO"/>
    <property type="match status" value="1"/>
</dbReference>
<dbReference type="eggNOG" id="KOG2633">
    <property type="taxonomic scope" value="Eukaryota"/>
</dbReference>
<dbReference type="PANTHER" id="PTHR14165">
    <property type="entry name" value="MAJOR VAULT PROTEIN"/>
    <property type="match status" value="1"/>
</dbReference>
<protein>
    <recommendedName>
        <fullName evidence="3">Macro domain-containing protein</fullName>
    </recommendedName>
</protein>
<evidence type="ECO:0000259" key="3">
    <source>
        <dbReference type="PROSITE" id="PS51154"/>
    </source>
</evidence>
<dbReference type="Gene3D" id="3.40.220.10">
    <property type="entry name" value="Leucine Aminopeptidase, subunit E, domain 1"/>
    <property type="match status" value="1"/>
</dbReference>
<feature type="region of interest" description="Disordered" evidence="2">
    <location>
        <begin position="1976"/>
        <end position="2033"/>
    </location>
</feature>
<dbReference type="GO" id="GO:0005737">
    <property type="term" value="C:cytoplasm"/>
    <property type="evidence" value="ECO:0007669"/>
    <property type="project" value="TreeGrafter"/>
</dbReference>
<dbReference type="SMART" id="SM00506">
    <property type="entry name" value="A1pp"/>
    <property type="match status" value="1"/>
</dbReference>
<dbReference type="InterPro" id="IPR039059">
    <property type="entry name" value="MVP"/>
</dbReference>
<dbReference type="Proteomes" id="UP000054408">
    <property type="component" value="Unassembled WGS sequence"/>
</dbReference>
<keyword evidence="5" id="KW-1185">Reference proteome</keyword>
<dbReference type="SUPFAM" id="SSF52540">
    <property type="entry name" value="P-loop containing nucleoside triphosphate hydrolases"/>
    <property type="match status" value="1"/>
</dbReference>
<feature type="region of interest" description="Disordered" evidence="2">
    <location>
        <begin position="2045"/>
        <end position="2105"/>
    </location>
</feature>
<dbReference type="InterPro" id="IPR043179">
    <property type="entry name" value="Vault_2_sf"/>
</dbReference>
<evidence type="ECO:0000256" key="2">
    <source>
        <dbReference type="SAM" id="MobiDB-lite"/>
    </source>
</evidence>
<feature type="compositionally biased region" description="Pro residues" evidence="2">
    <location>
        <begin position="2055"/>
        <end position="2066"/>
    </location>
</feature>
<evidence type="ECO:0000256" key="1">
    <source>
        <dbReference type="SAM" id="Coils"/>
    </source>
</evidence>
<feature type="region of interest" description="Disordered" evidence="2">
    <location>
        <begin position="1"/>
        <end position="59"/>
    </location>
</feature>
<dbReference type="RefSeq" id="XP_013755628.1">
    <property type="nucleotide sequence ID" value="XM_013900174.1"/>
</dbReference>
<feature type="coiled-coil region" evidence="1">
    <location>
        <begin position="1765"/>
        <end position="1799"/>
    </location>
</feature>
<gene>
    <name evidence="4" type="ORF">AMSG_12143</name>
</gene>
<sequence length="2140" mass="230287">MLVGLSNDDDWEPPRGSTTTTATTSQSRRSARKCRRKRVWGSEAVGAGPSSAKKNKSVMPKVSDAFRARDRLVAKEEEALGPLGDKETSKFNKLKSEYHKNADKYDAVTVTIAVVGEAGLGKTTLVNELVSPLPLLAKVEKYKVEEYEVSDIIAALEGEDQTLEELYKLGTGQVGKWPLNAGAGATSVSKLVTVLKYREGYNFRLECWDGNTLLDSHDVMRAEYYLLPKVLVEWSAEYGAPDGQDAEKRIFVFGPWATGPKVHVVDIPGFMTAADDNMAASAVKDVDVVILASKRGASEASIDKVVNMLMAHSKDPFCAPVFVNYFDAMGSAPGEAIERQALDQFVHHIRDKVTDDAITTTAYAADVVAYRQALADKAMVMPNTALVLYDHTMAGLKHKGFGQLDMATYNAMIQQRKWLNEFFTRPKVYQKYVTEMLTVAASRIVGDAMRPAISYLIGIMSLHNFECGRRQTSIQLSHDGQKEADAAFLNAEVSDADWAVLVVEKLHDDMAKALSAGNATMLVTRIECVLAHYIITSFQKTRQAIKSMTRRVIAGKKDTPRDKSSKAQFEATCGAIEKTLERDLERLNVTLALDTNVAHEVTDVLATWTTSVEAMARLKSIVKSAIEAYVAPLRNNLIKFVERSHLPLADACEAAADINADKHAKPWKSLRSIDERFAADASAVMNKFATERDAPGGARHIVSAAVTSMAVAMTRQAKSTAPRPVPKLKVKVKIDASAEFLITTLEYGKNAERVATRCKLRVTTPTVGEFERLAERITLDSTPIVVAVSDTSEAPLLAKHAIVFLAPNADALQGVKSLIATNAKTQLLLDDAFFAVSGQATAHDAEALAAFLAACAVDEWTSESLGQSVVLPSRTTAFGALIDLGLSHIAQARDSRLGTERISLLAFLKNVKRLEAAILCEARKAGSAAIRSDGLLIHIIQNKAAFAENTTAHVKDPRYILSLDELEGIAHAIADCDELAPEYADIMIGVNRARSVSAMGLAYAVRGAAGVSKNDVLIRGKLNSGITLFHGLNTLTVVPTCSTASSRSGNAGKETRSRRAKLISAANEKLAAQALELQWWTTFCHNDRPDRSSDTSDTHHGAAAPTTVPMTKAVRVRGKRYSWTVFDGETETTTVYYGPGTVPLSDSAGGESDDRFWPMTDAPVAHIQVPHGHYLLISNPVVMDVAGRPMRSSDGKMYALEEGKVAVIVAGSERTRLGGVVLYPGETLLTETAKPLRSLPAHAALHVRMIADGADPFDGFERSAGDEFVVVGPRSDVRSEDDYYNLVISVVSGAVSVVGVEELLAAADGSGQVFPPLASTVLSWVTPIDIARDAVVHLRAVVAGKDATGVVRRAGEVFAVGRDDLGSGAVAYVPYHGEELVRVVCKLELEANEWCIVANPMGESGVRLGARELRRGPTSFFLQPGEELVDPPGVAMTYTIDYGEALVLEATEPYEPHAGEEAHPVGEVWLAHGPLVDYIPPLGVQVQEVHRAIDVSASEAGIYVATAKTGTIRRITAERLGSPFYTLSADEELAERDDVGATPYTTARSTRWEAVCLHLPEGVAVGVRNVGTQAVRVELGPVTLALEYEEELVRVALPTAADDGRGAQTSCETYHVSSELGPLLGGGAALMGEWMPMTTAEGCRVFIHLVFGYSVVVDAASRDALLGLFAEPEWAASLRRQLCGTVRPLLRPLEFRKVVFDGEELIRAALGPFPSTFAVVPGVCVTSVAISTFLGQDGESTLALNTLLEARAELDSAQRVACDLEAEREAQREHARQALRALESQIAATREELDEEIVAARAPVVWDHQRSSAVIGMLGGGGVDGAIHRAAGLELREECEQLDGCEPGDAKITHGYKLAARHVIHTVGPIVWTELCREDAFELVSCYLSSLELAKAHGLTSIAFCCIATGVYGFPNEPAARFAVRAVREWMDASPENATAFDRIVFCVFMANDKALYEDALLTYFPRVDTAPNLVPDAKPKAGLPDAPASSSSSSSSSSSASEEKLCFEPDADASPETNEDVDGAVPDGADVMDTDMGALQTVVTPGGKAVPVGPSSPPPPPPPPAAKSTSAAKTPPPPPFDPSQAGQKCKPVLKRVPPPPGFSSWKKFINRVIKPDAEVCKAKRKNVRRTGKQSECVVQ</sequence>
<feature type="compositionally biased region" description="Basic residues" evidence="2">
    <location>
        <begin position="29"/>
        <end position="39"/>
    </location>
</feature>
<dbReference type="Gene3D" id="2.30.30.550">
    <property type="entry name" value="Major Vault Protein repeat"/>
    <property type="match status" value="2"/>
</dbReference>
<dbReference type="PANTHER" id="PTHR14165:SF3">
    <property type="entry name" value="MAJOR VAULT PROTEIN"/>
    <property type="match status" value="1"/>
</dbReference>
<dbReference type="Pfam" id="PF01661">
    <property type="entry name" value="Macro"/>
    <property type="match status" value="1"/>
</dbReference>
<feature type="compositionally biased region" description="Acidic residues" evidence="2">
    <location>
        <begin position="2010"/>
        <end position="2023"/>
    </location>
</feature>
<dbReference type="GeneID" id="25570058"/>
<name>A0A0L0DKR5_THETB</name>